<dbReference type="OrthoDB" id="5866477at2759"/>
<evidence type="ECO:0000256" key="1">
    <source>
        <dbReference type="ARBA" id="ARBA00004141"/>
    </source>
</evidence>
<organism evidence="2 3">
    <name type="scientific">Pristionchus pacificus</name>
    <name type="common">Parasitic nematode worm</name>
    <dbReference type="NCBI Taxonomy" id="54126"/>
    <lineage>
        <taxon>Eukaryota</taxon>
        <taxon>Metazoa</taxon>
        <taxon>Ecdysozoa</taxon>
        <taxon>Nematoda</taxon>
        <taxon>Chromadorea</taxon>
        <taxon>Rhabditida</taxon>
        <taxon>Rhabditina</taxon>
        <taxon>Diplogasteromorpha</taxon>
        <taxon>Diplogasteroidea</taxon>
        <taxon>Neodiplogasteridae</taxon>
        <taxon>Pristionchus</taxon>
    </lineage>
</organism>
<reference evidence="2" key="2">
    <citation type="submission" date="2022-06" db="UniProtKB">
        <authorList>
            <consortium name="EnsemblMetazoa"/>
        </authorList>
    </citation>
    <scope>IDENTIFICATION</scope>
    <source>
        <strain evidence="2">PS312</strain>
    </source>
</reference>
<proteinExistence type="predicted"/>
<keyword evidence="3" id="KW-1185">Reference proteome</keyword>
<accession>A0A2A6CKR4</accession>
<dbReference type="AlphaFoldDB" id="A0A2A6CKR4"/>
<name>A0A2A6CKR4_PRIPA</name>
<dbReference type="PANTHER" id="PTHR18945">
    <property type="entry name" value="NEUROTRANSMITTER GATED ION CHANNEL"/>
    <property type="match status" value="1"/>
</dbReference>
<dbReference type="GO" id="GO:0043005">
    <property type="term" value="C:neuron projection"/>
    <property type="evidence" value="ECO:0000318"/>
    <property type="project" value="GO_Central"/>
</dbReference>
<gene>
    <name evidence="2" type="primary">WBGene00279750</name>
</gene>
<dbReference type="FunFam" id="1.20.58.390:FF:000232">
    <property type="entry name" value="Uncharacterized protein"/>
    <property type="match status" value="1"/>
</dbReference>
<evidence type="ECO:0000313" key="3">
    <source>
        <dbReference type="Proteomes" id="UP000005239"/>
    </source>
</evidence>
<dbReference type="GO" id="GO:0034220">
    <property type="term" value="P:monoatomic ion transmembrane transport"/>
    <property type="evidence" value="ECO:0000318"/>
    <property type="project" value="GO_Central"/>
</dbReference>
<dbReference type="Gene3D" id="2.70.170.10">
    <property type="entry name" value="Neurotransmitter-gated ion-channel ligand-binding domain"/>
    <property type="match status" value="1"/>
</dbReference>
<dbReference type="Proteomes" id="UP000005239">
    <property type="component" value="Unassembled WGS sequence"/>
</dbReference>
<dbReference type="GO" id="GO:0098794">
    <property type="term" value="C:postsynapse"/>
    <property type="evidence" value="ECO:0007669"/>
    <property type="project" value="GOC"/>
</dbReference>
<sequence length="376" mass="42686">MRLSLLILYLAVTVSGADDFKSYWVTMKKLQLQLFTDYDNLLSPYSTKDANYTWNVVGGQASVQLVRSKLLSVHEPEQQFTAATCVLMYQYNGISHLYMKRSRVWMPEIIPCDSTGVETVTFDNNNVKIYFDGRVEMHTCFFATHNCEIKQKYWYQVDELQLSVGQGGAPDLFGTGEFDYAMFKPRPSFTMASTDENVPFSSAMFHFVISREPQFWVCLIIIPTFLIGMLVLIGIFFGEEGNSLNEAVELGLTGMMSLTVIVGILNDSIAKSKSLSALGRFVFFDIIIVVVAIVVILFVDKIRRNLKRLSEEKLKFQKTSAAWLWVKSYVTSNKICRYLLFAIFSVLHVVNLIMMLIRPADTGAFETLTTFNVTIS</sequence>
<dbReference type="GO" id="GO:0042391">
    <property type="term" value="P:regulation of membrane potential"/>
    <property type="evidence" value="ECO:0000318"/>
    <property type="project" value="GO_Central"/>
</dbReference>
<dbReference type="GO" id="GO:0004888">
    <property type="term" value="F:transmembrane signaling receptor activity"/>
    <property type="evidence" value="ECO:0007669"/>
    <property type="project" value="InterPro"/>
</dbReference>
<dbReference type="InterPro" id="IPR036719">
    <property type="entry name" value="Neuro-gated_channel_TM_sf"/>
</dbReference>
<dbReference type="InterPro" id="IPR006201">
    <property type="entry name" value="Neur_channel"/>
</dbReference>
<dbReference type="GO" id="GO:0005231">
    <property type="term" value="F:excitatory extracellular ligand-gated monoatomic ion channel activity"/>
    <property type="evidence" value="ECO:0000318"/>
    <property type="project" value="GO_Central"/>
</dbReference>
<dbReference type="SUPFAM" id="SSF63712">
    <property type="entry name" value="Nicotinic receptor ligand binding domain-like"/>
    <property type="match status" value="1"/>
</dbReference>
<dbReference type="GO" id="GO:0045202">
    <property type="term" value="C:synapse"/>
    <property type="evidence" value="ECO:0000318"/>
    <property type="project" value="GO_Central"/>
</dbReference>
<dbReference type="GO" id="GO:1904315">
    <property type="term" value="F:transmitter-gated monoatomic ion channel activity involved in regulation of postsynaptic membrane potential"/>
    <property type="evidence" value="ECO:0000318"/>
    <property type="project" value="GO_Central"/>
</dbReference>
<dbReference type="InterPro" id="IPR038050">
    <property type="entry name" value="Neuro_actylchol_rec"/>
</dbReference>
<reference evidence="3" key="1">
    <citation type="journal article" date="2008" name="Nat. Genet.">
        <title>The Pristionchus pacificus genome provides a unique perspective on nematode lifestyle and parasitism.</title>
        <authorList>
            <person name="Dieterich C."/>
            <person name="Clifton S.W."/>
            <person name="Schuster L.N."/>
            <person name="Chinwalla A."/>
            <person name="Delehaunty K."/>
            <person name="Dinkelacker I."/>
            <person name="Fulton L."/>
            <person name="Fulton R."/>
            <person name="Godfrey J."/>
            <person name="Minx P."/>
            <person name="Mitreva M."/>
            <person name="Roeseler W."/>
            <person name="Tian H."/>
            <person name="Witte H."/>
            <person name="Yang S.P."/>
            <person name="Wilson R.K."/>
            <person name="Sommer R.J."/>
        </authorList>
    </citation>
    <scope>NUCLEOTIDE SEQUENCE [LARGE SCALE GENOMIC DNA]</scope>
    <source>
        <strain evidence="3">PS312</strain>
    </source>
</reference>
<accession>A0A8R1Z5H9</accession>
<dbReference type="GO" id="GO:1902495">
    <property type="term" value="C:transmembrane transporter complex"/>
    <property type="evidence" value="ECO:0000318"/>
    <property type="project" value="GO_Central"/>
</dbReference>
<protein>
    <submittedName>
        <fullName evidence="2">Transmembrane ion channel</fullName>
    </submittedName>
</protein>
<dbReference type="EnsemblMetazoa" id="PPA41381.1">
    <property type="protein sequence ID" value="PPA41381.1"/>
    <property type="gene ID" value="WBGene00279750"/>
</dbReference>
<dbReference type="SUPFAM" id="SSF90112">
    <property type="entry name" value="Neurotransmitter-gated ion-channel transmembrane pore"/>
    <property type="match status" value="1"/>
</dbReference>
<dbReference type="Gene3D" id="1.20.58.390">
    <property type="entry name" value="Neurotransmitter-gated ion-channel transmembrane domain"/>
    <property type="match status" value="1"/>
</dbReference>
<comment type="subcellular location">
    <subcellularLocation>
        <location evidence="1">Membrane</location>
        <topology evidence="1">Multi-pass membrane protein</topology>
    </subcellularLocation>
</comment>
<evidence type="ECO:0000313" key="2">
    <source>
        <dbReference type="EnsemblMetazoa" id="PPA41381.1"/>
    </source>
</evidence>
<dbReference type="GO" id="GO:0007268">
    <property type="term" value="P:chemical synaptic transmission"/>
    <property type="evidence" value="ECO:0000318"/>
    <property type="project" value="GO_Central"/>
</dbReference>
<dbReference type="InterPro" id="IPR036734">
    <property type="entry name" value="Neur_chan_lig-bd_sf"/>
</dbReference>
<dbReference type="GO" id="GO:0005886">
    <property type="term" value="C:plasma membrane"/>
    <property type="evidence" value="ECO:0000318"/>
    <property type="project" value="GO_Central"/>
</dbReference>